<proteinExistence type="predicted"/>
<evidence type="ECO:0000313" key="2">
    <source>
        <dbReference type="Proteomes" id="UP001352852"/>
    </source>
</evidence>
<dbReference type="Proteomes" id="UP001352852">
    <property type="component" value="Unassembled WGS sequence"/>
</dbReference>
<name>A0ABU7EBP1_9TELE</name>
<comment type="caution">
    <text evidence="1">The sequence shown here is derived from an EMBL/GenBank/DDBJ whole genome shotgun (WGS) entry which is preliminary data.</text>
</comment>
<accession>A0ABU7EBP1</accession>
<sequence>MLLRWTTEQKKESSIGTRHSHRLPHFLGSRSFVHDPKFMPIDEGRNKDRPVNLFTTTDQHSVLITVAAAPSADLLHLRQELPSNLNATLFQSRTIACAL</sequence>
<gene>
    <name evidence="1" type="ORF">CHARACLAT_021594</name>
</gene>
<organism evidence="1 2">
    <name type="scientific">Characodon lateralis</name>
    <dbReference type="NCBI Taxonomy" id="208331"/>
    <lineage>
        <taxon>Eukaryota</taxon>
        <taxon>Metazoa</taxon>
        <taxon>Chordata</taxon>
        <taxon>Craniata</taxon>
        <taxon>Vertebrata</taxon>
        <taxon>Euteleostomi</taxon>
        <taxon>Actinopterygii</taxon>
        <taxon>Neopterygii</taxon>
        <taxon>Teleostei</taxon>
        <taxon>Neoteleostei</taxon>
        <taxon>Acanthomorphata</taxon>
        <taxon>Ovalentaria</taxon>
        <taxon>Atherinomorphae</taxon>
        <taxon>Cyprinodontiformes</taxon>
        <taxon>Goodeidae</taxon>
        <taxon>Characodon</taxon>
    </lineage>
</organism>
<protein>
    <submittedName>
        <fullName evidence="1">Uncharacterized protein</fullName>
    </submittedName>
</protein>
<evidence type="ECO:0000313" key="1">
    <source>
        <dbReference type="EMBL" id="MED6284691.1"/>
    </source>
</evidence>
<keyword evidence="2" id="KW-1185">Reference proteome</keyword>
<dbReference type="EMBL" id="JAHUTJ010051305">
    <property type="protein sequence ID" value="MED6284691.1"/>
    <property type="molecule type" value="Genomic_DNA"/>
</dbReference>
<reference evidence="1 2" key="1">
    <citation type="submission" date="2021-06" db="EMBL/GenBank/DDBJ databases">
        <authorList>
            <person name="Palmer J.M."/>
        </authorList>
    </citation>
    <scope>NUCLEOTIDE SEQUENCE [LARGE SCALE GENOMIC DNA]</scope>
    <source>
        <strain evidence="1 2">CL_MEX2019</strain>
        <tissue evidence="1">Muscle</tissue>
    </source>
</reference>